<dbReference type="GO" id="GO:0005524">
    <property type="term" value="F:ATP binding"/>
    <property type="evidence" value="ECO:0007669"/>
    <property type="project" value="InterPro"/>
</dbReference>
<dbReference type="Pfam" id="PF00069">
    <property type="entry name" value="Pkinase"/>
    <property type="match status" value="1"/>
</dbReference>
<accession>A0A7R8WRL6</accession>
<dbReference type="InterPro" id="IPR000719">
    <property type="entry name" value="Prot_kinase_dom"/>
</dbReference>
<dbReference type="PROSITE" id="PS50011">
    <property type="entry name" value="PROTEIN_KINASE_DOM"/>
    <property type="match status" value="1"/>
</dbReference>
<dbReference type="InterPro" id="IPR011009">
    <property type="entry name" value="Kinase-like_dom_sf"/>
</dbReference>
<dbReference type="GO" id="GO:0004672">
    <property type="term" value="F:protein kinase activity"/>
    <property type="evidence" value="ECO:0007669"/>
    <property type="project" value="InterPro"/>
</dbReference>
<organism evidence="1">
    <name type="scientific">Cyprideis torosa</name>
    <dbReference type="NCBI Taxonomy" id="163714"/>
    <lineage>
        <taxon>Eukaryota</taxon>
        <taxon>Metazoa</taxon>
        <taxon>Ecdysozoa</taxon>
        <taxon>Arthropoda</taxon>
        <taxon>Crustacea</taxon>
        <taxon>Oligostraca</taxon>
        <taxon>Ostracoda</taxon>
        <taxon>Podocopa</taxon>
        <taxon>Podocopida</taxon>
        <taxon>Cytherocopina</taxon>
        <taxon>Cytheroidea</taxon>
        <taxon>Cytherideidae</taxon>
        <taxon>Cyprideis</taxon>
    </lineage>
</organism>
<gene>
    <name evidence="1" type="ORF">CTOB1V02_LOCUS14366</name>
</gene>
<dbReference type="Gene3D" id="1.10.510.10">
    <property type="entry name" value="Transferase(Phosphotransferase) domain 1"/>
    <property type="match status" value="1"/>
</dbReference>
<dbReference type="SUPFAM" id="SSF56112">
    <property type="entry name" value="Protein kinase-like (PK-like)"/>
    <property type="match status" value="1"/>
</dbReference>
<dbReference type="PANTHER" id="PTHR24347">
    <property type="entry name" value="SERINE/THREONINE-PROTEIN KINASE"/>
    <property type="match status" value="1"/>
</dbReference>
<reference evidence="1" key="1">
    <citation type="submission" date="2020-11" db="EMBL/GenBank/DDBJ databases">
        <authorList>
            <person name="Tran Van P."/>
        </authorList>
    </citation>
    <scope>NUCLEOTIDE SEQUENCE</scope>
</reference>
<proteinExistence type="predicted"/>
<name>A0A7R8WRL6_9CRUS</name>
<dbReference type="AlphaFoldDB" id="A0A7R8WRL6"/>
<evidence type="ECO:0000313" key="1">
    <source>
        <dbReference type="EMBL" id="CAD7236551.1"/>
    </source>
</evidence>
<feature type="non-terminal residue" evidence="1">
    <location>
        <position position="1"/>
    </location>
</feature>
<dbReference type="OrthoDB" id="6359903at2759"/>
<dbReference type="EMBL" id="OB679867">
    <property type="protein sequence ID" value="CAD7236551.1"/>
    <property type="molecule type" value="Genomic_DNA"/>
</dbReference>
<sequence length="76" mass="8524">ILEAVSYCHQYDILHRDIKPHCVLLANKENNAPLKLGGFGVALQLKPGELVTGDRELTSPEFMRFRLEQTCDALGE</sequence>
<protein>
    <submittedName>
        <fullName evidence="1">Uncharacterized protein</fullName>
    </submittedName>
</protein>